<evidence type="ECO:0000313" key="4">
    <source>
        <dbReference type="Proteomes" id="UP000321947"/>
    </source>
</evidence>
<comment type="caution">
    <text evidence="1">The sequence shown here is derived from an EMBL/GenBank/DDBJ whole genome shotgun (WGS) entry which is preliminary data.</text>
</comment>
<sequence>MIHMAFECANDQLRAIAEWSVPALANDTVVRHEFLRLLRAMPDLSSLDRAVCQRVLICSMDDMRSFAEMTDKERKNYYRGLL</sequence>
<dbReference type="Proteomes" id="UP000321947">
    <property type="component" value="Unassembled WGS sequence"/>
</dbReference>
<evidence type="ECO:0000313" key="1">
    <source>
        <dbReference type="EMBL" id="KAA0041503.1"/>
    </source>
</evidence>
<evidence type="ECO:0000313" key="2">
    <source>
        <dbReference type="EMBL" id="TYK24376.1"/>
    </source>
</evidence>
<dbReference type="Proteomes" id="UP000321393">
    <property type="component" value="Unassembled WGS sequence"/>
</dbReference>
<accession>A0A5A7TEC8</accession>
<dbReference type="AlphaFoldDB" id="A0A5A7TEC8"/>
<name>A0A5A7TEC8_CUCMM</name>
<dbReference type="EMBL" id="SSTE01016577">
    <property type="protein sequence ID" value="KAA0041503.1"/>
    <property type="molecule type" value="Genomic_DNA"/>
</dbReference>
<proteinExistence type="predicted"/>
<reference evidence="3 4" key="1">
    <citation type="submission" date="2019-08" db="EMBL/GenBank/DDBJ databases">
        <title>Draft genome sequences of two oriental melons (Cucumis melo L. var makuwa).</title>
        <authorList>
            <person name="Kwon S.-Y."/>
        </authorList>
    </citation>
    <scope>NUCLEOTIDE SEQUENCE [LARGE SCALE GENOMIC DNA]</scope>
    <source>
        <strain evidence="4">cv. Chang Bougi</strain>
        <strain evidence="3">cv. SW 3</strain>
        <tissue evidence="1">Leaf</tissue>
    </source>
</reference>
<gene>
    <name evidence="2" type="ORF">E5676_scaffold205G001610</name>
    <name evidence="1" type="ORF">E6C27_scaffold6G00950</name>
</gene>
<evidence type="ECO:0000313" key="3">
    <source>
        <dbReference type="Proteomes" id="UP000321393"/>
    </source>
</evidence>
<organism evidence="1 3">
    <name type="scientific">Cucumis melo var. makuwa</name>
    <name type="common">Oriental melon</name>
    <dbReference type="NCBI Taxonomy" id="1194695"/>
    <lineage>
        <taxon>Eukaryota</taxon>
        <taxon>Viridiplantae</taxon>
        <taxon>Streptophyta</taxon>
        <taxon>Embryophyta</taxon>
        <taxon>Tracheophyta</taxon>
        <taxon>Spermatophyta</taxon>
        <taxon>Magnoliopsida</taxon>
        <taxon>eudicotyledons</taxon>
        <taxon>Gunneridae</taxon>
        <taxon>Pentapetalae</taxon>
        <taxon>rosids</taxon>
        <taxon>fabids</taxon>
        <taxon>Cucurbitales</taxon>
        <taxon>Cucurbitaceae</taxon>
        <taxon>Benincaseae</taxon>
        <taxon>Cucumis</taxon>
    </lineage>
</organism>
<dbReference type="EMBL" id="SSTD01003946">
    <property type="protein sequence ID" value="TYK24376.1"/>
    <property type="molecule type" value="Genomic_DNA"/>
</dbReference>
<protein>
    <submittedName>
        <fullName evidence="1">Retrotransposon protein</fullName>
    </submittedName>
</protein>